<evidence type="ECO:0000313" key="1">
    <source>
        <dbReference type="EMBL" id="JAH06064.1"/>
    </source>
</evidence>
<organism evidence="1">
    <name type="scientific">Anguilla anguilla</name>
    <name type="common">European freshwater eel</name>
    <name type="synonym">Muraena anguilla</name>
    <dbReference type="NCBI Taxonomy" id="7936"/>
    <lineage>
        <taxon>Eukaryota</taxon>
        <taxon>Metazoa</taxon>
        <taxon>Chordata</taxon>
        <taxon>Craniata</taxon>
        <taxon>Vertebrata</taxon>
        <taxon>Euteleostomi</taxon>
        <taxon>Actinopterygii</taxon>
        <taxon>Neopterygii</taxon>
        <taxon>Teleostei</taxon>
        <taxon>Anguilliformes</taxon>
        <taxon>Anguillidae</taxon>
        <taxon>Anguilla</taxon>
    </lineage>
</organism>
<dbReference type="EMBL" id="GBXM01102513">
    <property type="protein sequence ID" value="JAH06064.1"/>
    <property type="molecule type" value="Transcribed_RNA"/>
</dbReference>
<reference evidence="1" key="2">
    <citation type="journal article" date="2015" name="Fish Shellfish Immunol.">
        <title>Early steps in the European eel (Anguilla anguilla)-Vibrio vulnificus interaction in the gills: Role of the RtxA13 toxin.</title>
        <authorList>
            <person name="Callol A."/>
            <person name="Pajuelo D."/>
            <person name="Ebbesson L."/>
            <person name="Teles M."/>
            <person name="MacKenzie S."/>
            <person name="Amaro C."/>
        </authorList>
    </citation>
    <scope>NUCLEOTIDE SEQUENCE</scope>
</reference>
<name>A0A0E9PNI1_ANGAN</name>
<sequence length="12" mass="1529">MKVCKRDDRQHL</sequence>
<proteinExistence type="predicted"/>
<protein>
    <submittedName>
        <fullName evidence="1">Uncharacterized protein</fullName>
    </submittedName>
</protein>
<reference evidence="1" key="1">
    <citation type="submission" date="2014-11" db="EMBL/GenBank/DDBJ databases">
        <authorList>
            <person name="Amaro Gonzalez C."/>
        </authorList>
    </citation>
    <scope>NUCLEOTIDE SEQUENCE</scope>
</reference>
<accession>A0A0E9PNI1</accession>